<evidence type="ECO:0008006" key="3">
    <source>
        <dbReference type="Google" id="ProtNLM"/>
    </source>
</evidence>
<sequence length="174" mass="20650">MRQQPELRSLLKSRDHDLFSGSWAMLAYSFERGFEELWDAAYRSLPNTILLSPLLMLWRQSIELHIKSAIFYTSESQRNIAGHDLESLFSELISIRKKENYEEDEKLVISLKSIMKEVQKFDKGADRFRYPRQRNGEPYARTDVDLKQLYQTHWIITGWCQGAEIEVEQRRGIF</sequence>
<organism evidence="1 2">
    <name type="scientific">Gluconobacter cerinus</name>
    <dbReference type="NCBI Taxonomy" id="38307"/>
    <lineage>
        <taxon>Bacteria</taxon>
        <taxon>Pseudomonadati</taxon>
        <taxon>Pseudomonadota</taxon>
        <taxon>Alphaproteobacteria</taxon>
        <taxon>Acetobacterales</taxon>
        <taxon>Acetobacteraceae</taxon>
        <taxon>Gluconobacter</taxon>
    </lineage>
</organism>
<reference evidence="1 2" key="1">
    <citation type="submission" date="2016-03" db="EMBL/GenBank/DDBJ databases">
        <title>Draft genome sequence of Gluconobacter cerinus strain CECT 9110.</title>
        <authorList>
            <person name="Sainz F."/>
            <person name="Mas A."/>
            <person name="Torija M.J."/>
        </authorList>
    </citation>
    <scope>NUCLEOTIDE SEQUENCE [LARGE SCALE GENOMIC DNA]</scope>
    <source>
        <strain evidence="1 2">CECT 9110</strain>
    </source>
</reference>
<dbReference type="RefSeq" id="WP_064273049.1">
    <property type="nucleotide sequence ID" value="NZ_LUTU01000002.1"/>
</dbReference>
<gene>
    <name evidence="1" type="ORF">A0123_00163</name>
</gene>
<dbReference type="PATRIC" id="fig|38307.3.peg.167"/>
<comment type="caution">
    <text evidence="1">The sequence shown here is derived from an EMBL/GenBank/DDBJ whole genome shotgun (WGS) entry which is preliminary data.</text>
</comment>
<accession>A0A1B6VPH0</accession>
<proteinExistence type="predicted"/>
<name>A0A1B6VPH0_9PROT</name>
<evidence type="ECO:0000313" key="2">
    <source>
        <dbReference type="Proteomes" id="UP000077786"/>
    </source>
</evidence>
<dbReference type="Proteomes" id="UP000077786">
    <property type="component" value="Unassembled WGS sequence"/>
</dbReference>
<evidence type="ECO:0000313" key="1">
    <source>
        <dbReference type="EMBL" id="OAJ69109.1"/>
    </source>
</evidence>
<dbReference type="AlphaFoldDB" id="A0A1B6VPH0"/>
<dbReference type="OrthoDB" id="7833188at2"/>
<dbReference type="EMBL" id="LUTU01000002">
    <property type="protein sequence ID" value="OAJ69109.1"/>
    <property type="molecule type" value="Genomic_DNA"/>
</dbReference>
<protein>
    <recommendedName>
        <fullName evidence="3">HEPN domain-containing protein</fullName>
    </recommendedName>
</protein>